<proteinExistence type="predicted"/>
<accession>A0A849KNL7</accession>
<keyword evidence="3" id="KW-1185">Reference proteome</keyword>
<sequence length="194" mass="21706">MHTAICTFEDRVQAEEAAERLAQSGFDKHAIHVEHRHPDGSPMSDAEGRDHDVVAKFSFFERLFGAGKHVPHADKYSSAVERGMYVVIVEGRDEADAERAQDVLHGLEAGDLDLVHRAGQRPLRDVVADRQATDADLERNFGTAREDMAPTERQPERAMASQGWGEQRKLEVVDDDKPIASPDIEVREDSDKPR</sequence>
<gene>
    <name evidence="2" type="ORF">HK415_09690</name>
</gene>
<protein>
    <recommendedName>
        <fullName evidence="4">Heat induced stress protein YflT</fullName>
    </recommendedName>
</protein>
<feature type="compositionally biased region" description="Basic and acidic residues" evidence="1">
    <location>
        <begin position="166"/>
        <end position="194"/>
    </location>
</feature>
<dbReference type="AlphaFoldDB" id="A0A849KNL7"/>
<feature type="region of interest" description="Disordered" evidence="1">
    <location>
        <begin position="139"/>
        <end position="194"/>
    </location>
</feature>
<evidence type="ECO:0008006" key="4">
    <source>
        <dbReference type="Google" id="ProtNLM"/>
    </source>
</evidence>
<dbReference type="RefSeq" id="WP_171558514.1">
    <property type="nucleotide sequence ID" value="NZ_JABFCS010000001.1"/>
</dbReference>
<dbReference type="Proteomes" id="UP000552954">
    <property type="component" value="Unassembled WGS sequence"/>
</dbReference>
<evidence type="ECO:0000313" key="3">
    <source>
        <dbReference type="Proteomes" id="UP000552954"/>
    </source>
</evidence>
<reference evidence="2 3" key="1">
    <citation type="submission" date="2020-05" db="EMBL/GenBank/DDBJ databases">
        <authorList>
            <person name="Khan S.A."/>
            <person name="Jeon C.O."/>
            <person name="Chun B.H."/>
        </authorList>
    </citation>
    <scope>NUCLEOTIDE SEQUENCE [LARGE SCALE GENOMIC DNA]</scope>
    <source>
        <strain evidence="2 3">B156</strain>
    </source>
</reference>
<name>A0A849KNL7_9BURK</name>
<reference evidence="2 3" key="2">
    <citation type="submission" date="2020-06" db="EMBL/GenBank/DDBJ databases">
        <title>Ramlibacter rhizophilus sp. nov., isolated from rhizosphere soil of national flower Mugunghwa from South Korea.</title>
        <authorList>
            <person name="Zheng-Fei Y."/>
            <person name="Huan T."/>
        </authorList>
    </citation>
    <scope>NUCLEOTIDE SEQUENCE [LARGE SCALE GENOMIC DNA]</scope>
    <source>
        <strain evidence="2 3">B156</strain>
    </source>
</reference>
<dbReference type="EMBL" id="JABFCS010000001">
    <property type="protein sequence ID" value="NNU43369.1"/>
    <property type="molecule type" value="Genomic_DNA"/>
</dbReference>
<organism evidence="2 3">
    <name type="scientific">Ramlibacter montanisoli</name>
    <dbReference type="NCBI Taxonomy" id="2732512"/>
    <lineage>
        <taxon>Bacteria</taxon>
        <taxon>Pseudomonadati</taxon>
        <taxon>Pseudomonadota</taxon>
        <taxon>Betaproteobacteria</taxon>
        <taxon>Burkholderiales</taxon>
        <taxon>Comamonadaceae</taxon>
        <taxon>Ramlibacter</taxon>
    </lineage>
</organism>
<comment type="caution">
    <text evidence="2">The sequence shown here is derived from an EMBL/GenBank/DDBJ whole genome shotgun (WGS) entry which is preliminary data.</text>
</comment>
<evidence type="ECO:0000256" key="1">
    <source>
        <dbReference type="SAM" id="MobiDB-lite"/>
    </source>
</evidence>
<feature type="compositionally biased region" description="Basic and acidic residues" evidence="1">
    <location>
        <begin position="139"/>
        <end position="156"/>
    </location>
</feature>
<evidence type="ECO:0000313" key="2">
    <source>
        <dbReference type="EMBL" id="NNU43369.1"/>
    </source>
</evidence>